<name>A0AAV9IVH6_CYACA</name>
<keyword evidence="3 10" id="KW-0507">mRNA processing</keyword>
<dbReference type="InterPro" id="IPR047575">
    <property type="entry name" value="Sm"/>
</dbReference>
<dbReference type="PANTHER" id="PTHR11021:SF0">
    <property type="entry name" value="SMALL NUCLEAR RIBONUCLEOPROTEIN F"/>
    <property type="match status" value="1"/>
</dbReference>
<dbReference type="InterPro" id="IPR034100">
    <property type="entry name" value="Sm_F"/>
</dbReference>
<organism evidence="12 13">
    <name type="scientific">Cyanidium caldarium</name>
    <name type="common">Red alga</name>
    <dbReference type="NCBI Taxonomy" id="2771"/>
    <lineage>
        <taxon>Eukaryota</taxon>
        <taxon>Rhodophyta</taxon>
        <taxon>Bangiophyceae</taxon>
        <taxon>Cyanidiales</taxon>
        <taxon>Cyanidiaceae</taxon>
        <taxon>Cyanidium</taxon>
    </lineage>
</organism>
<evidence type="ECO:0000256" key="7">
    <source>
        <dbReference type="ARBA" id="ARBA00023242"/>
    </source>
</evidence>
<gene>
    <name evidence="12" type="ORF">CDCA_CDCA08G2362</name>
</gene>
<dbReference type="Proteomes" id="UP001301350">
    <property type="component" value="Unassembled WGS sequence"/>
</dbReference>
<feature type="domain" description="Sm" evidence="11">
    <location>
        <begin position="16"/>
        <end position="87"/>
    </location>
</feature>
<comment type="similarity">
    <text evidence="2 10">Belongs to the snRNP Sm proteins family. SmF/LSm6 subfamily.</text>
</comment>
<keyword evidence="7 10" id="KW-0539">Nucleus</keyword>
<keyword evidence="8 10" id="KW-0687">Ribonucleoprotein</keyword>
<evidence type="ECO:0000256" key="2">
    <source>
        <dbReference type="ARBA" id="ARBA00007927"/>
    </source>
</evidence>
<evidence type="ECO:0000256" key="5">
    <source>
        <dbReference type="ARBA" id="ARBA00022884"/>
    </source>
</evidence>
<dbReference type="InterPro" id="IPR001163">
    <property type="entry name" value="Sm_dom_euk/arc"/>
</dbReference>
<keyword evidence="4 10" id="KW-0747">Spliceosome</keyword>
<evidence type="ECO:0000256" key="1">
    <source>
        <dbReference type="ARBA" id="ARBA00004123"/>
    </source>
</evidence>
<dbReference type="Gene3D" id="2.30.30.100">
    <property type="match status" value="1"/>
</dbReference>
<dbReference type="CDD" id="cd01722">
    <property type="entry name" value="Sm_F"/>
    <property type="match status" value="1"/>
</dbReference>
<evidence type="ECO:0000313" key="13">
    <source>
        <dbReference type="Proteomes" id="UP001301350"/>
    </source>
</evidence>
<evidence type="ECO:0000256" key="8">
    <source>
        <dbReference type="ARBA" id="ARBA00023274"/>
    </source>
</evidence>
<dbReference type="GO" id="GO:0005685">
    <property type="term" value="C:U1 snRNP"/>
    <property type="evidence" value="ECO:0007669"/>
    <property type="project" value="TreeGrafter"/>
</dbReference>
<dbReference type="SMART" id="SM00651">
    <property type="entry name" value="Sm"/>
    <property type="match status" value="1"/>
</dbReference>
<dbReference type="AlphaFoldDB" id="A0AAV9IVH6"/>
<dbReference type="GO" id="GO:0071013">
    <property type="term" value="C:catalytic step 2 spliceosome"/>
    <property type="evidence" value="ECO:0007669"/>
    <property type="project" value="TreeGrafter"/>
</dbReference>
<dbReference type="InterPro" id="IPR016487">
    <property type="entry name" value="Lsm6/sSmF"/>
</dbReference>
<keyword evidence="13" id="KW-1185">Reference proteome</keyword>
<sequence>MELSDEVPRRNGSWLTPRPFLKSLLGRRVAVRLKWGLEYRGRLSSFDDYFNFHLEDAEEWEEGVPPAVLGEMIIRCNNVLYVRELSE</sequence>
<dbReference type="GO" id="GO:0003723">
    <property type="term" value="F:RNA binding"/>
    <property type="evidence" value="ECO:0007669"/>
    <property type="project" value="UniProtKB-UniRule"/>
</dbReference>
<evidence type="ECO:0000259" key="11">
    <source>
        <dbReference type="PROSITE" id="PS52002"/>
    </source>
</evidence>
<protein>
    <recommendedName>
        <fullName evidence="9">Sm protein F</fullName>
    </recommendedName>
</protein>
<evidence type="ECO:0000256" key="10">
    <source>
        <dbReference type="PIRNR" id="PIRNR006609"/>
    </source>
</evidence>
<dbReference type="SUPFAM" id="SSF50182">
    <property type="entry name" value="Sm-like ribonucleoproteins"/>
    <property type="match status" value="1"/>
</dbReference>
<dbReference type="GO" id="GO:0000398">
    <property type="term" value="P:mRNA splicing, via spliceosome"/>
    <property type="evidence" value="ECO:0007669"/>
    <property type="project" value="InterPro"/>
</dbReference>
<dbReference type="PIRSF" id="PIRSF006609">
    <property type="entry name" value="snRNP_SmF"/>
    <property type="match status" value="1"/>
</dbReference>
<reference evidence="12 13" key="1">
    <citation type="submission" date="2022-07" db="EMBL/GenBank/DDBJ databases">
        <title>Genome-wide signatures of adaptation to extreme environments.</title>
        <authorList>
            <person name="Cho C.H."/>
            <person name="Yoon H.S."/>
        </authorList>
    </citation>
    <scope>NUCLEOTIDE SEQUENCE [LARGE SCALE GENOMIC DNA]</scope>
    <source>
        <strain evidence="12 13">DBV 063 E5</strain>
    </source>
</reference>
<evidence type="ECO:0000256" key="4">
    <source>
        <dbReference type="ARBA" id="ARBA00022728"/>
    </source>
</evidence>
<comment type="caution">
    <text evidence="12">The sequence shown here is derived from an EMBL/GenBank/DDBJ whole genome shotgun (WGS) entry which is preliminary data.</text>
</comment>
<comment type="subcellular location">
    <subcellularLocation>
        <location evidence="1 10">Nucleus</location>
    </subcellularLocation>
</comment>
<dbReference type="PANTHER" id="PTHR11021">
    <property type="entry name" value="SMALL NUCLEAR RIBONUCLEOPROTEIN F SNRNP-F"/>
    <property type="match status" value="1"/>
</dbReference>
<dbReference type="InterPro" id="IPR010920">
    <property type="entry name" value="LSM_dom_sf"/>
</dbReference>
<dbReference type="Pfam" id="PF01423">
    <property type="entry name" value="LSM"/>
    <property type="match status" value="1"/>
</dbReference>
<evidence type="ECO:0000256" key="6">
    <source>
        <dbReference type="ARBA" id="ARBA00023187"/>
    </source>
</evidence>
<accession>A0AAV9IVH6</accession>
<evidence type="ECO:0000256" key="3">
    <source>
        <dbReference type="ARBA" id="ARBA00022664"/>
    </source>
</evidence>
<dbReference type="GO" id="GO:0034715">
    <property type="term" value="C:pICln-Sm protein complex"/>
    <property type="evidence" value="ECO:0007669"/>
    <property type="project" value="TreeGrafter"/>
</dbReference>
<evidence type="ECO:0000313" key="12">
    <source>
        <dbReference type="EMBL" id="KAK4536337.1"/>
    </source>
</evidence>
<dbReference type="EMBL" id="JANCYW010000008">
    <property type="protein sequence ID" value="KAK4536337.1"/>
    <property type="molecule type" value="Genomic_DNA"/>
</dbReference>
<proteinExistence type="inferred from homology"/>
<keyword evidence="5 10" id="KW-0694">RNA-binding</keyword>
<dbReference type="PROSITE" id="PS52002">
    <property type="entry name" value="SM"/>
    <property type="match status" value="1"/>
</dbReference>
<evidence type="ECO:0000256" key="9">
    <source>
        <dbReference type="ARBA" id="ARBA00030144"/>
    </source>
</evidence>
<keyword evidence="6 10" id="KW-0508">mRNA splicing</keyword>